<evidence type="ECO:0000313" key="3">
    <source>
        <dbReference type="Proteomes" id="UP000515917"/>
    </source>
</evidence>
<sequence>MHKCLFWLALVTAIPCYAARTIPMDGQLGELKAAAIPEIKIDDKIYRTSPGLRVYGQNNALIMQSHIPQQAAVWFQIEATSGNVWRLWLLNADEVSAIKKRPKIQATE</sequence>
<evidence type="ECO:0000313" key="2">
    <source>
        <dbReference type="EMBL" id="QBC43907.1"/>
    </source>
</evidence>
<feature type="chain" id="PRO_5028867337" evidence="1">
    <location>
        <begin position="19"/>
        <end position="108"/>
    </location>
</feature>
<dbReference type="AlphaFoldDB" id="A0A7G3G986"/>
<organism evidence="2 3">
    <name type="scientific">Iodobacter fluviatilis</name>
    <dbReference type="NCBI Taxonomy" id="537"/>
    <lineage>
        <taxon>Bacteria</taxon>
        <taxon>Pseudomonadati</taxon>
        <taxon>Pseudomonadota</taxon>
        <taxon>Betaproteobacteria</taxon>
        <taxon>Neisseriales</taxon>
        <taxon>Chitinibacteraceae</taxon>
        <taxon>Iodobacter</taxon>
    </lineage>
</organism>
<reference evidence="2 3" key="1">
    <citation type="submission" date="2018-01" db="EMBL/GenBank/DDBJ databases">
        <title>Genome sequence of Iodobacter sp. strain PCH194 isolated from Indian Trans-Himalaya.</title>
        <authorList>
            <person name="Kumar V."/>
            <person name="Thakur V."/>
            <person name="Kumar S."/>
            <person name="Singh D."/>
        </authorList>
    </citation>
    <scope>NUCLEOTIDE SEQUENCE [LARGE SCALE GENOMIC DNA]</scope>
    <source>
        <strain evidence="2 3">PCH194</strain>
    </source>
</reference>
<accession>A0A7G3G986</accession>
<protein>
    <submittedName>
        <fullName evidence="2">Uncharacterized protein</fullName>
    </submittedName>
</protein>
<proteinExistence type="predicted"/>
<dbReference type="KEGG" id="ifl:C1H71_10345"/>
<dbReference type="Proteomes" id="UP000515917">
    <property type="component" value="Chromosome"/>
</dbReference>
<evidence type="ECO:0000256" key="1">
    <source>
        <dbReference type="SAM" id="SignalP"/>
    </source>
</evidence>
<keyword evidence="1" id="KW-0732">Signal</keyword>
<keyword evidence="3" id="KW-1185">Reference proteome</keyword>
<dbReference type="EMBL" id="CP025781">
    <property type="protein sequence ID" value="QBC43907.1"/>
    <property type="molecule type" value="Genomic_DNA"/>
</dbReference>
<feature type="signal peptide" evidence="1">
    <location>
        <begin position="1"/>
        <end position="18"/>
    </location>
</feature>
<gene>
    <name evidence="2" type="ORF">C1H71_10345</name>
</gene>
<name>A0A7G3G986_9NEIS</name>